<reference evidence="8 9" key="1">
    <citation type="journal article" date="2018" name="BMC Genomics">
        <title>Genomic evidence for intraspecific hybridization in a clonal and extremely halotolerant yeast.</title>
        <authorList>
            <person name="Gostincar C."/>
            <person name="Stajich J.E."/>
            <person name="Zupancic J."/>
            <person name="Zalar P."/>
            <person name="Gunde-Cimerman N."/>
        </authorList>
    </citation>
    <scope>NUCLEOTIDE SEQUENCE [LARGE SCALE GENOMIC DNA]</scope>
    <source>
        <strain evidence="8 9">EXF-171</strain>
    </source>
</reference>
<feature type="transmembrane region" description="Helical" evidence="6">
    <location>
        <begin position="151"/>
        <end position="177"/>
    </location>
</feature>
<dbReference type="GO" id="GO:0022857">
    <property type="term" value="F:transmembrane transporter activity"/>
    <property type="evidence" value="ECO:0007669"/>
    <property type="project" value="InterPro"/>
</dbReference>
<evidence type="ECO:0000256" key="1">
    <source>
        <dbReference type="ARBA" id="ARBA00004141"/>
    </source>
</evidence>
<dbReference type="EMBL" id="QWIQ01000282">
    <property type="protein sequence ID" value="RMY96819.1"/>
    <property type="molecule type" value="Genomic_DNA"/>
</dbReference>
<dbReference type="VEuPathDB" id="FungiDB:BTJ68_12016"/>
<organism evidence="8 9">
    <name type="scientific">Hortaea werneckii</name>
    <name type="common">Black yeast</name>
    <name type="synonym">Cladosporium werneckii</name>
    <dbReference type="NCBI Taxonomy" id="91943"/>
    <lineage>
        <taxon>Eukaryota</taxon>
        <taxon>Fungi</taxon>
        <taxon>Dikarya</taxon>
        <taxon>Ascomycota</taxon>
        <taxon>Pezizomycotina</taxon>
        <taxon>Dothideomycetes</taxon>
        <taxon>Dothideomycetidae</taxon>
        <taxon>Mycosphaerellales</taxon>
        <taxon>Teratosphaeriaceae</taxon>
        <taxon>Hortaea</taxon>
    </lineage>
</organism>
<dbReference type="Proteomes" id="UP000281468">
    <property type="component" value="Unassembled WGS sequence"/>
</dbReference>
<dbReference type="Gene3D" id="1.20.1250.20">
    <property type="entry name" value="MFS general substrate transporter like domains"/>
    <property type="match status" value="1"/>
</dbReference>
<name>A0A3M7G6R2_HORWE</name>
<proteinExistence type="predicted"/>
<dbReference type="PANTHER" id="PTHR23502">
    <property type="entry name" value="MAJOR FACILITATOR SUPERFAMILY"/>
    <property type="match status" value="1"/>
</dbReference>
<feature type="transmembrane region" description="Helical" evidence="6">
    <location>
        <begin position="276"/>
        <end position="299"/>
    </location>
</feature>
<feature type="transmembrane region" description="Helical" evidence="6">
    <location>
        <begin position="420"/>
        <end position="442"/>
    </location>
</feature>
<feature type="region of interest" description="Disordered" evidence="5">
    <location>
        <begin position="334"/>
        <end position="385"/>
    </location>
</feature>
<dbReference type="GO" id="GO:0005886">
    <property type="term" value="C:plasma membrane"/>
    <property type="evidence" value="ECO:0007669"/>
    <property type="project" value="TreeGrafter"/>
</dbReference>
<feature type="transmembrane region" description="Helical" evidence="6">
    <location>
        <begin position="506"/>
        <end position="527"/>
    </location>
</feature>
<evidence type="ECO:0000256" key="2">
    <source>
        <dbReference type="ARBA" id="ARBA00022692"/>
    </source>
</evidence>
<evidence type="ECO:0000256" key="3">
    <source>
        <dbReference type="ARBA" id="ARBA00022989"/>
    </source>
</evidence>
<dbReference type="PROSITE" id="PS50850">
    <property type="entry name" value="MFS"/>
    <property type="match status" value="1"/>
</dbReference>
<feature type="transmembrane region" description="Helical" evidence="6">
    <location>
        <begin position="311"/>
        <end position="328"/>
    </location>
</feature>
<keyword evidence="2 6" id="KW-0812">Transmembrane</keyword>
<feature type="transmembrane region" description="Helical" evidence="6">
    <location>
        <begin position="242"/>
        <end position="264"/>
    </location>
</feature>
<evidence type="ECO:0000256" key="4">
    <source>
        <dbReference type="ARBA" id="ARBA00023136"/>
    </source>
</evidence>
<evidence type="ECO:0000256" key="5">
    <source>
        <dbReference type="SAM" id="MobiDB-lite"/>
    </source>
</evidence>
<feature type="transmembrane region" description="Helical" evidence="6">
    <location>
        <begin position="218"/>
        <end position="236"/>
    </location>
</feature>
<dbReference type="SUPFAM" id="SSF103473">
    <property type="entry name" value="MFS general substrate transporter"/>
    <property type="match status" value="1"/>
</dbReference>
<feature type="transmembrane region" description="Helical" evidence="6">
    <location>
        <begin position="533"/>
        <end position="558"/>
    </location>
</feature>
<accession>A0A3M7G6R2</accession>
<feature type="transmembrane region" description="Helical" evidence="6">
    <location>
        <begin position="570"/>
        <end position="589"/>
    </location>
</feature>
<feature type="transmembrane region" description="Helical" evidence="6">
    <location>
        <begin position="601"/>
        <end position="621"/>
    </location>
</feature>
<comment type="caution">
    <text evidence="8">The sequence shown here is derived from an EMBL/GenBank/DDBJ whole genome shotgun (WGS) entry which is preliminary data.</text>
</comment>
<dbReference type="Pfam" id="PF07690">
    <property type="entry name" value="MFS_1"/>
    <property type="match status" value="1"/>
</dbReference>
<dbReference type="InterPro" id="IPR036259">
    <property type="entry name" value="MFS_trans_sf"/>
</dbReference>
<dbReference type="AlphaFoldDB" id="A0A3M7G6R2"/>
<keyword evidence="4 6" id="KW-0472">Membrane</keyword>
<feature type="transmembrane region" description="Helical" evidence="6">
    <location>
        <begin position="189"/>
        <end position="206"/>
    </location>
</feature>
<evidence type="ECO:0000313" key="8">
    <source>
        <dbReference type="EMBL" id="RMY96819.1"/>
    </source>
</evidence>
<sequence>MWRQRPASEFDPYTCLLLQLRTQETSWALSQELGMYLKMCLYYSAETQTTWKLSALRSQLCNARPRHGRPIATWRSHSFHLHDTTLVRSLGPERPLGHTTMHLRSLKELDSSEGTVQLHSTSDNGELILHPAPNPNDPNDPLRWPRWKKHVCFASVCTFTFMTNYAIGGLSPAFYVLSQEFDKTQSQTTALLSWPVLVLGVFNFFWVPISHYFGKRPVFVFASLLLALTYLWGAVAQSFESLLWSNIIAAFAGSSTEALGASMVNDLYFLHERGTFLGFYVNAIAGGNTLGPLICGFVVTGLSWRWARHKWIAFTLCAVNWVTVVFFVPETRYERPQTPQGTPIGRSNDPPSPSHSSNDEGAGAPIEKTLSSRSKEIDPGKLRSSSEPIRKKTMMQGLSLWSGVPKDESLLKLFLRPFPLIVYPAVLYSTLGYAVSLAWVLAFNVLSPFVLQAPPYSWQPSIQGLINIPGLIGNLIGAWLGGWLVDRYANWRSKKNAGIFQPETRLHLLIIPTLLVPVGCLAFGYGVAEALHWTALFFGYGMVSVGLTAQPVATMAYVSDVYLPVNMDAFLLINGVKNIVAFGFLYGVSPWVEEDGYVNAFGTQAGIYVLVMVLGVPLVLYGQKIRHVTAGWRIVL</sequence>
<evidence type="ECO:0000313" key="9">
    <source>
        <dbReference type="Proteomes" id="UP000281468"/>
    </source>
</evidence>
<keyword evidence="3 6" id="KW-1133">Transmembrane helix</keyword>
<feature type="transmembrane region" description="Helical" evidence="6">
    <location>
        <begin position="462"/>
        <end position="485"/>
    </location>
</feature>
<dbReference type="PANTHER" id="PTHR23502:SF181">
    <property type="entry name" value="MAJOR FACILITATOR SUPERFAMILY (MFS) PROFILE DOMAIN-CONTAINING PROTEIN"/>
    <property type="match status" value="1"/>
</dbReference>
<feature type="domain" description="Major facilitator superfamily (MFS) profile" evidence="7">
    <location>
        <begin position="152"/>
        <end position="636"/>
    </location>
</feature>
<evidence type="ECO:0000256" key="6">
    <source>
        <dbReference type="SAM" id="Phobius"/>
    </source>
</evidence>
<evidence type="ECO:0000259" key="7">
    <source>
        <dbReference type="PROSITE" id="PS50850"/>
    </source>
</evidence>
<comment type="subcellular location">
    <subcellularLocation>
        <location evidence="1">Membrane</location>
        <topology evidence="1">Multi-pass membrane protein</topology>
    </subcellularLocation>
</comment>
<dbReference type="InterPro" id="IPR020846">
    <property type="entry name" value="MFS_dom"/>
</dbReference>
<dbReference type="InterPro" id="IPR011701">
    <property type="entry name" value="MFS"/>
</dbReference>
<gene>
    <name evidence="8" type="ORF">D0862_08401</name>
</gene>
<protein>
    <recommendedName>
        <fullName evidence="7">Major facilitator superfamily (MFS) profile domain-containing protein</fullName>
    </recommendedName>
</protein>